<dbReference type="GO" id="GO:0008270">
    <property type="term" value="F:zinc ion binding"/>
    <property type="evidence" value="ECO:0007669"/>
    <property type="project" value="UniProtKB-KW"/>
</dbReference>
<feature type="non-terminal residue" evidence="7">
    <location>
        <position position="107"/>
    </location>
</feature>
<dbReference type="Gene3D" id="3.30.40.10">
    <property type="entry name" value="Zinc/RING finger domain, C3HC4 (zinc finger)"/>
    <property type="match status" value="1"/>
</dbReference>
<proteinExistence type="predicted"/>
<protein>
    <recommendedName>
        <fullName evidence="6">RING-type domain-containing protein</fullName>
    </recommendedName>
</protein>
<dbReference type="AlphaFoldDB" id="A0A0K8SAD7"/>
<keyword evidence="3" id="KW-0862">Zinc</keyword>
<name>A0A0K8SAD7_LYGHE</name>
<evidence type="ECO:0000256" key="1">
    <source>
        <dbReference type="ARBA" id="ARBA00022723"/>
    </source>
</evidence>
<evidence type="ECO:0000256" key="5">
    <source>
        <dbReference type="SAM" id="MobiDB-lite"/>
    </source>
</evidence>
<feature type="domain" description="RING-type" evidence="6">
    <location>
        <begin position="18"/>
        <end position="42"/>
    </location>
</feature>
<dbReference type="InterPro" id="IPR013083">
    <property type="entry name" value="Znf_RING/FYVE/PHD"/>
</dbReference>
<dbReference type="Pfam" id="PF13920">
    <property type="entry name" value="zf-C3HC4_3"/>
    <property type="match status" value="1"/>
</dbReference>
<organism evidence="7">
    <name type="scientific">Lygus hesperus</name>
    <name type="common">Western plant bug</name>
    <dbReference type="NCBI Taxonomy" id="30085"/>
    <lineage>
        <taxon>Eukaryota</taxon>
        <taxon>Metazoa</taxon>
        <taxon>Ecdysozoa</taxon>
        <taxon>Arthropoda</taxon>
        <taxon>Hexapoda</taxon>
        <taxon>Insecta</taxon>
        <taxon>Pterygota</taxon>
        <taxon>Neoptera</taxon>
        <taxon>Paraneoptera</taxon>
        <taxon>Hemiptera</taxon>
        <taxon>Heteroptera</taxon>
        <taxon>Panheteroptera</taxon>
        <taxon>Cimicomorpha</taxon>
        <taxon>Miridae</taxon>
        <taxon>Mirini</taxon>
        <taxon>Lygus</taxon>
    </lineage>
</organism>
<evidence type="ECO:0000259" key="6">
    <source>
        <dbReference type="PROSITE" id="PS50089"/>
    </source>
</evidence>
<dbReference type="SUPFAM" id="SSF57850">
    <property type="entry name" value="RING/U-box"/>
    <property type="match status" value="1"/>
</dbReference>
<accession>A0A0K8SAD7</accession>
<dbReference type="PROSITE" id="PS50089">
    <property type="entry name" value="ZF_RING_2"/>
    <property type="match status" value="1"/>
</dbReference>
<feature type="compositionally biased region" description="Acidic residues" evidence="5">
    <location>
        <begin position="57"/>
        <end position="107"/>
    </location>
</feature>
<evidence type="ECO:0000313" key="7">
    <source>
        <dbReference type="EMBL" id="JAG50109.1"/>
    </source>
</evidence>
<dbReference type="InterPro" id="IPR017907">
    <property type="entry name" value="Znf_RING_CS"/>
</dbReference>
<dbReference type="EMBL" id="GBRD01015717">
    <property type="protein sequence ID" value="JAG50109.1"/>
    <property type="molecule type" value="Transcribed_RNA"/>
</dbReference>
<keyword evidence="1" id="KW-0479">Metal-binding</keyword>
<feature type="region of interest" description="Disordered" evidence="5">
    <location>
        <begin position="42"/>
        <end position="107"/>
    </location>
</feature>
<dbReference type="InterPro" id="IPR001841">
    <property type="entry name" value="Znf_RING"/>
</dbReference>
<keyword evidence="2 4" id="KW-0863">Zinc-finger</keyword>
<evidence type="ECO:0000256" key="4">
    <source>
        <dbReference type="PROSITE-ProRule" id="PRU00175"/>
    </source>
</evidence>
<evidence type="ECO:0000256" key="3">
    <source>
        <dbReference type="ARBA" id="ARBA00022833"/>
    </source>
</evidence>
<sequence>MSHLLGRDESKEEVLATPCGHLFCTICLLQAYEFRRKCPVCRNPVKGTAESDGPPREDEEGEDEDEEGEDGEDEEGGDEDGEESNIEEEPNREEEPNSEGELNSEAE</sequence>
<evidence type="ECO:0000256" key="2">
    <source>
        <dbReference type="ARBA" id="ARBA00022771"/>
    </source>
</evidence>
<reference evidence="7" key="1">
    <citation type="submission" date="2014-09" db="EMBL/GenBank/DDBJ databases">
        <authorList>
            <person name="Magalhaes I.L.F."/>
            <person name="Oliveira U."/>
            <person name="Santos F.R."/>
            <person name="Vidigal T.H.D.A."/>
            <person name="Brescovit A.D."/>
            <person name="Santos A.J."/>
        </authorList>
    </citation>
    <scope>NUCLEOTIDE SEQUENCE</scope>
</reference>
<dbReference type="PROSITE" id="PS00518">
    <property type="entry name" value="ZF_RING_1"/>
    <property type="match status" value="1"/>
</dbReference>